<feature type="domain" description="Sulfatase-modifying factor enzyme-like" evidence="6">
    <location>
        <begin position="342"/>
        <end position="418"/>
    </location>
</feature>
<comment type="caution">
    <text evidence="9">The sequence shown here is derived from an EMBL/GenBank/DDBJ whole genome shotgun (WGS) entry which is preliminary data.</text>
</comment>
<organism evidence="9">
    <name type="scientific">Knufia peltigerae</name>
    <dbReference type="NCBI Taxonomy" id="1002370"/>
    <lineage>
        <taxon>Eukaryota</taxon>
        <taxon>Fungi</taxon>
        <taxon>Dikarya</taxon>
        <taxon>Ascomycota</taxon>
        <taxon>Pezizomycotina</taxon>
        <taxon>Eurotiomycetes</taxon>
        <taxon>Chaetothyriomycetidae</taxon>
        <taxon>Chaetothyriales</taxon>
        <taxon>Trichomeriaceae</taxon>
        <taxon>Knufia</taxon>
    </lineage>
</organism>
<evidence type="ECO:0000256" key="1">
    <source>
        <dbReference type="ARBA" id="ARBA00022603"/>
    </source>
</evidence>
<dbReference type="SUPFAM" id="SSF109854">
    <property type="entry name" value="DinB/YfiT-like putative metalloenzymes"/>
    <property type="match status" value="1"/>
</dbReference>
<keyword evidence="2" id="KW-0808">Transferase</keyword>
<dbReference type="PANTHER" id="PTHR43397:SF1">
    <property type="entry name" value="ERGOTHIONEINE BIOSYNTHESIS PROTEIN 1"/>
    <property type="match status" value="1"/>
</dbReference>
<dbReference type="InterPro" id="IPR051128">
    <property type="entry name" value="EgtD_Methyltrsf_superfamily"/>
</dbReference>
<name>A0AA38X831_9EURO</name>
<keyword evidence="4" id="KW-0408">Iron</keyword>
<evidence type="ECO:0008006" key="10">
    <source>
        <dbReference type="Google" id="ProtNLM"/>
    </source>
</evidence>
<dbReference type="InterPro" id="IPR019257">
    <property type="entry name" value="MeTrfase_dom"/>
</dbReference>
<dbReference type="Gene3D" id="3.90.1580.10">
    <property type="entry name" value="paralog of FGE (formylglycine-generating enzyme)"/>
    <property type="match status" value="1"/>
</dbReference>
<dbReference type="InterPro" id="IPR034660">
    <property type="entry name" value="DinB/YfiT-like"/>
</dbReference>
<feature type="domain" description="Histidine-specific methyltransferase SAM-dependent" evidence="7">
    <location>
        <begin position="436"/>
        <end position="735"/>
    </location>
</feature>
<gene>
    <name evidence="9" type="ORF">H2204_015657</name>
</gene>
<sequence>MDSVPAAVAAPQRDLARHFTHVRARSMQLAAPLSPEDALLQSMADASPAKWHLAHTTWFFERFVLASRPGYTPWDPAWDYLFNSYYKSLGPAHARPQRGLLSRPSLQQVHAYRQHVDEQVLARLRDGDLGSDALQHLQLGLQHEQQHQELLLTDIKHAFWCNPLQPPYREDLPIAVSALGTQGWVEQGERIVSIGASAWPRYTAFAYDNESPVHRVLLPAHAIAERPLSNAEYRAFIDAGGYRDPRWWLSEGWALREAEQWQHPLYWDDDLLREFTLGGWRELDPHAPVCHLSYYEADACARWAGARLPTEFEWEAAAASQPVEGHFADDDHLHPMAGQGDGLRQLFGDVWEWTSSAYGAYPGFRPFAGNLGEYNGKFMCGQWVLRGGSCATPRGHMRASYRNFFMPPARWQFSGLRLDALQALTDLTPGRQQILADAVAGLSHASRQLPSKYFYDARGSRLFEQITHTREYYPTRTELALLDRVLPEIAQAVGPRVHVVELGSGSGRKTARLLAALQDPVAYTPIEISRAALLSSIDHLAPALPDVEMLPVCADFTRPVQVPAPERPAARRLLFFPGSTLGNFADEDAIALLRAMRQTMGGQGLALVGIDLHKDPALIEAAYNDAEGITAAFTLNLLARLNREVGSDFDLDGFRHQARYSTARLRIETDLVSQREQDVHLDGRTFHFSAGEPIRVEYSHKYTDASFGHLLQQAGLEVVAHWNADNPAYGLRLLRPAP</sequence>
<feature type="domain" description="Sulfatase-modifying factor enzyme-like" evidence="6">
    <location>
        <begin position="203"/>
        <end position="334"/>
    </location>
</feature>
<keyword evidence="1" id="KW-0489">Methyltransferase</keyword>
<evidence type="ECO:0000256" key="3">
    <source>
        <dbReference type="ARBA" id="ARBA00023002"/>
    </source>
</evidence>
<dbReference type="InterPro" id="IPR005532">
    <property type="entry name" value="SUMF_dom"/>
</dbReference>
<dbReference type="Gene3D" id="3.40.50.150">
    <property type="entry name" value="Vaccinia Virus protein VP39"/>
    <property type="match status" value="1"/>
</dbReference>
<dbReference type="GO" id="GO:0008168">
    <property type="term" value="F:methyltransferase activity"/>
    <property type="evidence" value="ECO:0007669"/>
    <property type="project" value="UniProtKB-KW"/>
</dbReference>
<dbReference type="SUPFAM" id="SSF56436">
    <property type="entry name" value="C-type lectin-like"/>
    <property type="match status" value="1"/>
</dbReference>
<accession>A0AA38X831</accession>
<dbReference type="GO" id="GO:0032259">
    <property type="term" value="P:methylation"/>
    <property type="evidence" value="ECO:0007669"/>
    <property type="project" value="UniProtKB-KW"/>
</dbReference>
<evidence type="ECO:0000256" key="5">
    <source>
        <dbReference type="ARBA" id="ARBA00037882"/>
    </source>
</evidence>
<proteinExistence type="predicted"/>
<evidence type="ECO:0000259" key="8">
    <source>
        <dbReference type="Pfam" id="PF12867"/>
    </source>
</evidence>
<evidence type="ECO:0000256" key="2">
    <source>
        <dbReference type="ARBA" id="ARBA00022679"/>
    </source>
</evidence>
<dbReference type="GO" id="GO:0052699">
    <property type="term" value="P:ergothioneine biosynthetic process"/>
    <property type="evidence" value="ECO:0007669"/>
    <property type="project" value="InterPro"/>
</dbReference>
<dbReference type="InterPro" id="IPR024775">
    <property type="entry name" value="DinB-like"/>
</dbReference>
<dbReference type="InterPro" id="IPR016187">
    <property type="entry name" value="CTDL_fold"/>
</dbReference>
<dbReference type="SUPFAM" id="SSF53335">
    <property type="entry name" value="S-adenosyl-L-methionine-dependent methyltransferases"/>
    <property type="match status" value="1"/>
</dbReference>
<keyword evidence="3" id="KW-0560">Oxidoreductase</keyword>
<dbReference type="PANTHER" id="PTHR43397">
    <property type="entry name" value="ERGOTHIONEINE BIOSYNTHESIS PROTEIN 1"/>
    <property type="match status" value="1"/>
</dbReference>
<feature type="domain" description="DinB-like" evidence="8">
    <location>
        <begin position="19"/>
        <end position="150"/>
    </location>
</feature>
<dbReference type="NCBIfam" id="TIGR03440">
    <property type="entry name" value="egtB_TIGR03440"/>
    <property type="match status" value="1"/>
</dbReference>
<dbReference type="Pfam" id="PF12867">
    <property type="entry name" value="DinB_2"/>
    <property type="match status" value="1"/>
</dbReference>
<evidence type="ECO:0000259" key="7">
    <source>
        <dbReference type="Pfam" id="PF10017"/>
    </source>
</evidence>
<dbReference type="Pfam" id="PF03781">
    <property type="entry name" value="FGE-sulfatase"/>
    <property type="match status" value="2"/>
</dbReference>
<dbReference type="InterPro" id="IPR042095">
    <property type="entry name" value="SUMF_sf"/>
</dbReference>
<protein>
    <recommendedName>
        <fullName evidence="10">L-histidine N(Alpha)-methyltransferase</fullName>
    </recommendedName>
</protein>
<comment type="pathway">
    <text evidence="5">Amino-acid biosynthesis; ergothioneine biosynthesis.</text>
</comment>
<evidence type="ECO:0000256" key="4">
    <source>
        <dbReference type="ARBA" id="ARBA00023004"/>
    </source>
</evidence>
<dbReference type="NCBIfam" id="TIGR03438">
    <property type="entry name" value="egtD_ergothio"/>
    <property type="match status" value="1"/>
</dbReference>
<dbReference type="InterPro" id="IPR017806">
    <property type="entry name" value="EgtB"/>
</dbReference>
<evidence type="ECO:0000313" key="9">
    <source>
        <dbReference type="EMBL" id="KAJ9608598.1"/>
    </source>
</evidence>
<evidence type="ECO:0000259" key="6">
    <source>
        <dbReference type="Pfam" id="PF03781"/>
    </source>
</evidence>
<dbReference type="AlphaFoldDB" id="A0AA38X831"/>
<dbReference type="EMBL" id="JAPDRN010000283">
    <property type="protein sequence ID" value="KAJ9608598.1"/>
    <property type="molecule type" value="Genomic_DNA"/>
</dbReference>
<reference evidence="9" key="1">
    <citation type="submission" date="2022-10" db="EMBL/GenBank/DDBJ databases">
        <title>Culturing micro-colonial fungi from biological soil crusts in the Mojave desert and describing Neophaeococcomyces mojavensis, and introducing the new genera and species Taxawa tesnikishii.</title>
        <authorList>
            <person name="Kurbessoian T."/>
            <person name="Stajich J.E."/>
        </authorList>
    </citation>
    <scope>NUCLEOTIDE SEQUENCE</scope>
    <source>
        <strain evidence="9">TK_35</strain>
    </source>
</reference>
<dbReference type="InterPro" id="IPR035094">
    <property type="entry name" value="EgtD"/>
</dbReference>
<dbReference type="InterPro" id="IPR029063">
    <property type="entry name" value="SAM-dependent_MTases_sf"/>
</dbReference>
<dbReference type="Pfam" id="PF10017">
    <property type="entry name" value="Methyltransf_33"/>
    <property type="match status" value="1"/>
</dbReference>